<dbReference type="Pfam" id="PF01562">
    <property type="entry name" value="Pep_M12B_propep"/>
    <property type="match status" value="1"/>
</dbReference>
<sequence>MAAVWDPHPEYEFTAFGTKFHLDLAHGLNFALPGLKVTHIWEDSIVAKHPGLRTEGCFYTGTVRDDPKSSVVVNLCHGMVCTLYSLTSYRSRLSANGIEFLIIDRF</sequence>
<evidence type="ECO:0000256" key="1">
    <source>
        <dbReference type="ARBA" id="ARBA00023157"/>
    </source>
</evidence>
<reference evidence="3 4" key="1">
    <citation type="submission" date="2024-07" db="EMBL/GenBank/DDBJ databases">
        <title>Chromosome-level genome assembly of the water stick insect Ranatra chinensis (Heteroptera: Nepidae).</title>
        <authorList>
            <person name="Liu X."/>
        </authorList>
    </citation>
    <scope>NUCLEOTIDE SEQUENCE [LARGE SCALE GENOMIC DNA]</scope>
    <source>
        <strain evidence="3">Cailab_2021Rc</strain>
        <tissue evidence="3">Muscle</tissue>
    </source>
</reference>
<protein>
    <recommendedName>
        <fullName evidence="2">Peptidase M12B propeptide domain-containing protein</fullName>
    </recommendedName>
</protein>
<dbReference type="Proteomes" id="UP001558652">
    <property type="component" value="Unassembled WGS sequence"/>
</dbReference>
<name>A0ABD0YZG4_9HEMI</name>
<dbReference type="InterPro" id="IPR002870">
    <property type="entry name" value="Peptidase_M12B_N"/>
</dbReference>
<evidence type="ECO:0000259" key="2">
    <source>
        <dbReference type="Pfam" id="PF01562"/>
    </source>
</evidence>
<proteinExistence type="predicted"/>
<evidence type="ECO:0000313" key="3">
    <source>
        <dbReference type="EMBL" id="KAL1130618.1"/>
    </source>
</evidence>
<comment type="caution">
    <text evidence="3">The sequence shown here is derived from an EMBL/GenBank/DDBJ whole genome shotgun (WGS) entry which is preliminary data.</text>
</comment>
<dbReference type="AlphaFoldDB" id="A0ABD0YZG4"/>
<organism evidence="3 4">
    <name type="scientific">Ranatra chinensis</name>
    <dbReference type="NCBI Taxonomy" id="642074"/>
    <lineage>
        <taxon>Eukaryota</taxon>
        <taxon>Metazoa</taxon>
        <taxon>Ecdysozoa</taxon>
        <taxon>Arthropoda</taxon>
        <taxon>Hexapoda</taxon>
        <taxon>Insecta</taxon>
        <taxon>Pterygota</taxon>
        <taxon>Neoptera</taxon>
        <taxon>Paraneoptera</taxon>
        <taxon>Hemiptera</taxon>
        <taxon>Heteroptera</taxon>
        <taxon>Panheteroptera</taxon>
        <taxon>Nepomorpha</taxon>
        <taxon>Nepidae</taxon>
        <taxon>Ranatrinae</taxon>
        <taxon>Ranatra</taxon>
    </lineage>
</organism>
<dbReference type="EMBL" id="JBFDAA010000007">
    <property type="protein sequence ID" value="KAL1130618.1"/>
    <property type="molecule type" value="Genomic_DNA"/>
</dbReference>
<accession>A0ABD0YZG4</accession>
<keyword evidence="1" id="KW-1015">Disulfide bond</keyword>
<gene>
    <name evidence="3" type="ORF">AAG570_011860</name>
</gene>
<evidence type="ECO:0000313" key="4">
    <source>
        <dbReference type="Proteomes" id="UP001558652"/>
    </source>
</evidence>
<feature type="domain" description="Peptidase M12B propeptide" evidence="2">
    <location>
        <begin position="10"/>
        <end position="64"/>
    </location>
</feature>
<keyword evidence="4" id="KW-1185">Reference proteome</keyword>